<evidence type="ECO:0000313" key="1">
    <source>
        <dbReference type="EMBL" id="ERT08527.1"/>
    </source>
</evidence>
<dbReference type="AlphaFoldDB" id="U7QMP1"/>
<reference evidence="1 2" key="1">
    <citation type="journal article" date="2013" name="Front. Microbiol.">
        <title>Comparative genomic analyses of the cyanobacterium, Lyngbya aestuarii BL J, a powerful hydrogen producer.</title>
        <authorList>
            <person name="Kothari A."/>
            <person name="Vaughn M."/>
            <person name="Garcia-Pichel F."/>
        </authorList>
    </citation>
    <scope>NUCLEOTIDE SEQUENCE [LARGE SCALE GENOMIC DNA]</scope>
    <source>
        <strain evidence="1 2">BL J</strain>
    </source>
</reference>
<accession>U7QMP1</accession>
<name>U7QMP1_9CYAN</name>
<organism evidence="1 2">
    <name type="scientific">Lyngbya aestuarii BL J</name>
    <dbReference type="NCBI Taxonomy" id="1348334"/>
    <lineage>
        <taxon>Bacteria</taxon>
        <taxon>Bacillati</taxon>
        <taxon>Cyanobacteriota</taxon>
        <taxon>Cyanophyceae</taxon>
        <taxon>Oscillatoriophycideae</taxon>
        <taxon>Oscillatoriales</taxon>
        <taxon>Microcoleaceae</taxon>
        <taxon>Lyngbya</taxon>
    </lineage>
</organism>
<sequence>MALTVEWLGVRRESAVILYSDEPSLIIGVHHLKKYNQIVLSLTYISDPDLSSSNSSVFRVRLRSKVNTPYRAECLRV</sequence>
<dbReference type="Proteomes" id="UP000017127">
    <property type="component" value="Unassembled WGS sequence"/>
</dbReference>
<keyword evidence="2" id="KW-1185">Reference proteome</keyword>
<dbReference type="EMBL" id="AUZM01000010">
    <property type="protein sequence ID" value="ERT08527.1"/>
    <property type="molecule type" value="Genomic_DNA"/>
</dbReference>
<comment type="caution">
    <text evidence="1">The sequence shown here is derived from an EMBL/GenBank/DDBJ whole genome shotgun (WGS) entry which is preliminary data.</text>
</comment>
<evidence type="ECO:0000313" key="2">
    <source>
        <dbReference type="Proteomes" id="UP000017127"/>
    </source>
</evidence>
<proteinExistence type="predicted"/>
<gene>
    <name evidence="1" type="ORF">M595_1504</name>
</gene>
<protein>
    <submittedName>
        <fullName evidence="1">Uncharacterized protein</fullName>
    </submittedName>
</protein>